<evidence type="ECO:0000256" key="4">
    <source>
        <dbReference type="ARBA" id="ARBA00022741"/>
    </source>
</evidence>
<dbReference type="FunFam" id="3.40.50.300:FF:000003">
    <property type="entry name" value="Elongation factor Tu"/>
    <property type="match status" value="1"/>
</dbReference>
<keyword evidence="6" id="KW-0648">Protein biosynthesis</keyword>
<dbReference type="AlphaFoldDB" id="A0A7R8WDY2"/>
<evidence type="ECO:0000259" key="10">
    <source>
        <dbReference type="PROSITE" id="PS51722"/>
    </source>
</evidence>
<evidence type="ECO:0000256" key="1">
    <source>
        <dbReference type="ARBA" id="ARBA00004173"/>
    </source>
</evidence>
<dbReference type="InterPro" id="IPR009000">
    <property type="entry name" value="Transl_B-barrel_sf"/>
</dbReference>
<evidence type="ECO:0000256" key="3">
    <source>
        <dbReference type="ARBA" id="ARBA00017898"/>
    </source>
</evidence>
<feature type="domain" description="Tr-type G" evidence="10">
    <location>
        <begin position="46"/>
        <end position="248"/>
    </location>
</feature>
<organism evidence="11">
    <name type="scientific">Cyprideis torosa</name>
    <dbReference type="NCBI Taxonomy" id="163714"/>
    <lineage>
        <taxon>Eukaryota</taxon>
        <taxon>Metazoa</taxon>
        <taxon>Ecdysozoa</taxon>
        <taxon>Arthropoda</taxon>
        <taxon>Crustacea</taxon>
        <taxon>Oligostraca</taxon>
        <taxon>Ostracoda</taxon>
        <taxon>Podocopa</taxon>
        <taxon>Podocopida</taxon>
        <taxon>Cytherocopina</taxon>
        <taxon>Cytheroidea</taxon>
        <taxon>Cytherideidae</taxon>
        <taxon>Cyprideis</taxon>
    </lineage>
</organism>
<dbReference type="SUPFAM" id="SSF50447">
    <property type="entry name" value="Translation proteins"/>
    <property type="match status" value="1"/>
</dbReference>
<evidence type="ECO:0000256" key="8">
    <source>
        <dbReference type="ARBA" id="ARBA00023134"/>
    </source>
</evidence>
<dbReference type="Gene3D" id="2.40.30.10">
    <property type="entry name" value="Translation factors"/>
    <property type="match status" value="1"/>
</dbReference>
<dbReference type="GO" id="GO:0005525">
    <property type="term" value="F:GTP binding"/>
    <property type="evidence" value="ECO:0007669"/>
    <property type="project" value="UniProtKB-KW"/>
</dbReference>
<dbReference type="OrthoDB" id="2067at2759"/>
<accession>A0A7R8WDY2</accession>
<keyword evidence="4" id="KW-0547">Nucleotide-binding</keyword>
<comment type="subcellular location">
    <subcellularLocation>
        <location evidence="1">Mitochondrion</location>
    </subcellularLocation>
</comment>
<dbReference type="PROSITE" id="PS51722">
    <property type="entry name" value="G_TR_2"/>
    <property type="match status" value="1"/>
</dbReference>
<evidence type="ECO:0000256" key="9">
    <source>
        <dbReference type="ARBA" id="ARBA00051990"/>
    </source>
</evidence>
<sequence length="328" mass="35999">MDLLQVQRHFCQFPSRTTPSSYLQIPKYARAYATAPGGKKSFVRDKVHCNIGTIGHVDHGKTTLTAAITKVLAGKKLAQFTSYEQIDKAPEEKNRGITINACHLEYATETRHYAHTDCPGHADYIKEVRSFGLIDLTSFIQNMITGTSQMDGAILVVAATDGTMPQTREHLLLAKQIGVPYIVVYINKVDVADTEMVELVEMEIRELMNEMGFDGDKIPVIKGSALCALEGKEPNIGKGKINHPFASTCTGSALVTQFVPVSCVYSIPGRGTVVTGKMERGKLKKGLEVEVLGYGKSLKSTVTGEWSMFNRVLQHLGQGMMEHLHLGL</sequence>
<dbReference type="EMBL" id="OB661597">
    <property type="protein sequence ID" value="CAD7228568.1"/>
    <property type="molecule type" value="Genomic_DNA"/>
</dbReference>
<evidence type="ECO:0000256" key="2">
    <source>
        <dbReference type="ARBA" id="ARBA00011986"/>
    </source>
</evidence>
<evidence type="ECO:0000313" key="11">
    <source>
        <dbReference type="EMBL" id="CAD7228568.1"/>
    </source>
</evidence>
<dbReference type="PANTHER" id="PTHR43721:SF36">
    <property type="entry name" value="ELONGATION FACTOR TU, MITOCHONDRIAL"/>
    <property type="match status" value="1"/>
</dbReference>
<gene>
    <name evidence="11" type="ORF">CTOB1V02_LOCUS6449</name>
</gene>
<dbReference type="GO" id="GO:0003746">
    <property type="term" value="F:translation elongation factor activity"/>
    <property type="evidence" value="ECO:0007669"/>
    <property type="project" value="UniProtKB-KW"/>
</dbReference>
<dbReference type="InterPro" id="IPR031157">
    <property type="entry name" value="G_TR_CS"/>
</dbReference>
<dbReference type="GO" id="GO:0003924">
    <property type="term" value="F:GTPase activity"/>
    <property type="evidence" value="ECO:0007669"/>
    <property type="project" value="InterPro"/>
</dbReference>
<dbReference type="InterPro" id="IPR027417">
    <property type="entry name" value="P-loop_NTPase"/>
</dbReference>
<evidence type="ECO:0000256" key="5">
    <source>
        <dbReference type="ARBA" id="ARBA00022768"/>
    </source>
</evidence>
<dbReference type="CDD" id="cd01884">
    <property type="entry name" value="EF_Tu"/>
    <property type="match status" value="1"/>
</dbReference>
<proteinExistence type="predicted"/>
<comment type="catalytic activity">
    <reaction evidence="9">
        <text>GTP + H2O = GDP + phosphate + H(+)</text>
        <dbReference type="Rhea" id="RHEA:19669"/>
        <dbReference type="ChEBI" id="CHEBI:15377"/>
        <dbReference type="ChEBI" id="CHEBI:15378"/>
        <dbReference type="ChEBI" id="CHEBI:37565"/>
        <dbReference type="ChEBI" id="CHEBI:43474"/>
        <dbReference type="ChEBI" id="CHEBI:58189"/>
        <dbReference type="EC" id="3.6.5.3"/>
    </reaction>
    <physiologicalReaction direction="left-to-right" evidence="9">
        <dbReference type="Rhea" id="RHEA:19670"/>
    </physiologicalReaction>
</comment>
<dbReference type="EC" id="3.6.5.3" evidence="2"/>
<protein>
    <recommendedName>
        <fullName evidence="3">Elongation factor Tu, mitochondrial</fullName>
        <ecNumber evidence="2">3.6.5.3</ecNumber>
    </recommendedName>
</protein>
<dbReference type="Gene3D" id="3.40.50.300">
    <property type="entry name" value="P-loop containing nucleotide triphosphate hydrolases"/>
    <property type="match status" value="1"/>
</dbReference>
<name>A0A7R8WDY2_9CRUS</name>
<dbReference type="SUPFAM" id="SSF52540">
    <property type="entry name" value="P-loop containing nucleoside triphosphate hydrolases"/>
    <property type="match status" value="1"/>
</dbReference>
<keyword evidence="5" id="KW-0251">Elongation factor</keyword>
<dbReference type="Pfam" id="PF00009">
    <property type="entry name" value="GTP_EFTU"/>
    <property type="match status" value="2"/>
</dbReference>
<dbReference type="InterPro" id="IPR041709">
    <property type="entry name" value="EF-Tu_GTP-bd"/>
</dbReference>
<evidence type="ECO:0000256" key="6">
    <source>
        <dbReference type="ARBA" id="ARBA00022917"/>
    </source>
</evidence>
<dbReference type="GO" id="GO:0070125">
    <property type="term" value="P:mitochondrial translational elongation"/>
    <property type="evidence" value="ECO:0007669"/>
    <property type="project" value="TreeGrafter"/>
</dbReference>
<keyword evidence="7" id="KW-0496">Mitochondrion</keyword>
<dbReference type="PANTHER" id="PTHR43721">
    <property type="entry name" value="ELONGATION FACTOR TU-RELATED"/>
    <property type="match status" value="1"/>
</dbReference>
<keyword evidence="8" id="KW-0342">GTP-binding</keyword>
<dbReference type="GO" id="GO:0005739">
    <property type="term" value="C:mitochondrion"/>
    <property type="evidence" value="ECO:0007669"/>
    <property type="project" value="UniProtKB-SubCell"/>
</dbReference>
<evidence type="ECO:0000256" key="7">
    <source>
        <dbReference type="ARBA" id="ARBA00023128"/>
    </source>
</evidence>
<dbReference type="InterPro" id="IPR050055">
    <property type="entry name" value="EF-Tu_GTPase"/>
</dbReference>
<reference evidence="11" key="1">
    <citation type="submission" date="2020-11" db="EMBL/GenBank/DDBJ databases">
        <authorList>
            <person name="Tran Van P."/>
        </authorList>
    </citation>
    <scope>NUCLEOTIDE SEQUENCE</scope>
</reference>
<dbReference type="PRINTS" id="PR00315">
    <property type="entry name" value="ELONGATNFCT"/>
</dbReference>
<dbReference type="PROSITE" id="PS00301">
    <property type="entry name" value="G_TR_1"/>
    <property type="match status" value="1"/>
</dbReference>
<dbReference type="InterPro" id="IPR000795">
    <property type="entry name" value="T_Tr_GTP-bd_dom"/>
</dbReference>